<dbReference type="Proteomes" id="UP001151699">
    <property type="component" value="Chromosome B"/>
</dbReference>
<organism evidence="1 2">
    <name type="scientific">Pseudolycoriella hygida</name>
    <dbReference type="NCBI Taxonomy" id="35572"/>
    <lineage>
        <taxon>Eukaryota</taxon>
        <taxon>Metazoa</taxon>
        <taxon>Ecdysozoa</taxon>
        <taxon>Arthropoda</taxon>
        <taxon>Hexapoda</taxon>
        <taxon>Insecta</taxon>
        <taxon>Pterygota</taxon>
        <taxon>Neoptera</taxon>
        <taxon>Endopterygota</taxon>
        <taxon>Diptera</taxon>
        <taxon>Nematocera</taxon>
        <taxon>Sciaroidea</taxon>
        <taxon>Sciaridae</taxon>
        <taxon>Pseudolycoriella</taxon>
    </lineage>
</organism>
<proteinExistence type="predicted"/>
<sequence>MRLFFALMKNGRKPQSIHKVPFKAMLPMELRNHVSDHEFNDEHCAKEVAALREANREYLTTRRETKRIRNGGILTPGKDLHYKQLNNYLRLFPNPK</sequence>
<reference evidence="1" key="1">
    <citation type="submission" date="2022-07" db="EMBL/GenBank/DDBJ databases">
        <authorList>
            <person name="Trinca V."/>
            <person name="Uliana J.V.C."/>
            <person name="Torres T.T."/>
            <person name="Ward R.J."/>
            <person name="Monesi N."/>
        </authorList>
    </citation>
    <scope>NUCLEOTIDE SEQUENCE</scope>
    <source>
        <strain evidence="1">HSMRA1968</strain>
        <tissue evidence="1">Whole embryos</tissue>
    </source>
</reference>
<accession>A0A9Q0N395</accession>
<feature type="non-terminal residue" evidence="1">
    <location>
        <position position="1"/>
    </location>
</feature>
<evidence type="ECO:0000313" key="1">
    <source>
        <dbReference type="EMBL" id="KAJ6642787.1"/>
    </source>
</evidence>
<evidence type="ECO:0000313" key="2">
    <source>
        <dbReference type="Proteomes" id="UP001151699"/>
    </source>
</evidence>
<name>A0A9Q0N395_9DIPT</name>
<protein>
    <submittedName>
        <fullName evidence="1">Uncharacterized protein</fullName>
    </submittedName>
</protein>
<dbReference type="EMBL" id="WJQU01000002">
    <property type="protein sequence ID" value="KAJ6642787.1"/>
    <property type="molecule type" value="Genomic_DNA"/>
</dbReference>
<dbReference type="OrthoDB" id="5825849at2759"/>
<gene>
    <name evidence="1" type="ORF">Bhyg_07741</name>
</gene>
<comment type="caution">
    <text evidence="1">The sequence shown here is derived from an EMBL/GenBank/DDBJ whole genome shotgun (WGS) entry which is preliminary data.</text>
</comment>
<dbReference type="AlphaFoldDB" id="A0A9Q0N395"/>
<keyword evidence="2" id="KW-1185">Reference proteome</keyword>